<dbReference type="InterPro" id="IPR011890">
    <property type="entry name" value="SMC_prok"/>
</dbReference>
<name>A0A840G550_RHOTE</name>
<proteinExistence type="inferred from homology"/>
<dbReference type="HAMAP" id="MF_01894">
    <property type="entry name" value="Smc_prok"/>
    <property type="match status" value="1"/>
</dbReference>
<dbReference type="GO" id="GO:0016887">
    <property type="term" value="F:ATP hydrolysis activity"/>
    <property type="evidence" value="ECO:0007669"/>
    <property type="project" value="InterPro"/>
</dbReference>
<dbReference type="Gene3D" id="3.30.70.1620">
    <property type="match status" value="1"/>
</dbReference>
<comment type="function">
    <text evidence="6">Required for chromosome condensation and partitioning.</text>
</comment>
<dbReference type="InterPro" id="IPR010935">
    <property type="entry name" value="SMC_hinge"/>
</dbReference>
<sequence>MRLTKLKLAGFKSFVDPTTIALPGQLVGVVGPNGCGKSNVMDAVRWVLGESKASELRGESMQDVIFNGSGERKPVSRASVEMIFDNSLGRVGGQWSQYADLSVKRVLTRAGQSEYYINNQHVRRKDVTDLFLGTGLGPRAYAIIGQGMISRIIEARPDELRVFLEEAAGVTKYKERRRETENRIADTRDNLLRVEDIRQELAGQMDRLEAQAAVARQYRQFSEDLVRRQQLLWLLRRNEAQVERERLAAELGRAAADQDERVAALRQTEAVLTATREAVFAASDALQQAQAGLFEANAEVVRLEAEIRHRREARHEYENRLTQLADDREHWREQVDKLAADEKRWRGLAAAAAERVEEESMRVEMLRERLPQAEAAHAAARDLVGRERAGLSALEQRLHVEQANLGHAQRSLLMLAGRRERLQQERAALPTPDADEYALHQEMLGELKLRVSDAQDELAALQQQLPQLEQARRAAFATVQQAQKERADTSARRAALEQLQQRVAGSGDRAGWLRRHHLEGRAPLWKSLHVDAGWEDAVEALLRERLSAIVADQGDAAWAKDRPPARLALLLPRQAAADEADGKADVDAEGAAGAVREPLAAHVHCTDPALAGILANWLADVGSAPDLATALARRAALSGRACIVTPAGDIVSQSGVVLFAPDAGEHGLLERQREIEALARQLDERQAAVEAAQAALAESEAQLLETQQSVQSARARLDHAQDEAHALQVESLKLAQAIERHRERQAQIDQALAEMAEEEEGEQERRFIAEQAIDEVRAQMDDAQALLDAARAAFEDAERRFRDEREQVAGGERELREAQFRERECRNKLDEIAGQQDLAQTQLERIDDEVARCTESVSAQHAEDLEPALQTALAARVAAEHALAAARDAQEAATGRQRELEESRLAIERSLDPLRERIGELRLKEQAAALNAAQLAEQLLESGADEAALLPELAGARANSLQNTINQLQKAIDALGAVNLAALDELEAARERKGYLDAQAEDLTQAMTTLENAIRRIDRETRELLQNTFDSVNASFGELFPRLFGGGEARLIMTGDEILDAGVQVMAQPPGKKNSTIQLLSGGEKALTAIALVFAIFRLNPAPFCLLDEVDAPLDDTNTERFCELVRHMSSQTQFLFISHNKIAMEMAQQLVGVTMQESGVSRIVDVDIAEALRMREQLG</sequence>
<dbReference type="CDD" id="cd03278">
    <property type="entry name" value="ABC_SMC_barmotin"/>
    <property type="match status" value="2"/>
</dbReference>
<dbReference type="GO" id="GO:0007062">
    <property type="term" value="P:sister chromatid cohesion"/>
    <property type="evidence" value="ECO:0007669"/>
    <property type="project" value="InterPro"/>
</dbReference>
<accession>A0A840G550</accession>
<evidence type="ECO:0000256" key="1">
    <source>
        <dbReference type="ARBA" id="ARBA00022490"/>
    </source>
</evidence>
<comment type="similarity">
    <text evidence="6">Belongs to the SMC family.</text>
</comment>
<dbReference type="RefSeq" id="WP_153115570.1">
    <property type="nucleotide sequence ID" value="NZ_JACIGE010000004.1"/>
</dbReference>
<dbReference type="Gene3D" id="1.20.1060.20">
    <property type="match status" value="1"/>
</dbReference>
<dbReference type="Pfam" id="PF06470">
    <property type="entry name" value="SMC_hinge"/>
    <property type="match status" value="1"/>
</dbReference>
<dbReference type="InterPro" id="IPR027417">
    <property type="entry name" value="P-loop_NTPase"/>
</dbReference>
<keyword evidence="9" id="KW-1185">Reference proteome</keyword>
<feature type="coiled-coil region" evidence="6">
    <location>
        <begin position="170"/>
        <end position="257"/>
    </location>
</feature>
<comment type="caution">
    <text evidence="8">The sequence shown here is derived from an EMBL/GenBank/DDBJ whole genome shotgun (WGS) entry which is preliminary data.</text>
</comment>
<comment type="subunit">
    <text evidence="6">Homodimer.</text>
</comment>
<comment type="subcellular location">
    <subcellularLocation>
        <location evidence="6">Cytoplasm</location>
    </subcellularLocation>
</comment>
<reference evidence="8 9" key="1">
    <citation type="submission" date="2020-08" db="EMBL/GenBank/DDBJ databases">
        <title>Genome sequencing of Purple Non-Sulfur Bacteria from various extreme environments.</title>
        <authorList>
            <person name="Mayer M."/>
        </authorList>
    </citation>
    <scope>NUCLEOTIDE SEQUENCE [LARGE SCALE GENOMIC DNA]</scope>
    <source>
        <strain evidence="8 9">2761</strain>
    </source>
</reference>
<dbReference type="OrthoDB" id="9808768at2"/>
<keyword evidence="5 6" id="KW-0238">DNA-binding</keyword>
<comment type="domain">
    <text evidence="6">Contains large globular domains required for ATP hydrolysis at each terminus and a third globular domain forming a flexible hinge near the middle of the molecule. These domains are separated by coiled-coil structures.</text>
</comment>
<evidence type="ECO:0000256" key="6">
    <source>
        <dbReference type="HAMAP-Rule" id="MF_01894"/>
    </source>
</evidence>
<keyword evidence="2 6" id="KW-0547">Nucleotide-binding</keyword>
<dbReference type="PANTHER" id="PTHR43977">
    <property type="entry name" value="STRUCTURAL MAINTENANCE OF CHROMOSOMES PROTEIN 3"/>
    <property type="match status" value="1"/>
</dbReference>
<keyword evidence="3 6" id="KW-0067">ATP-binding</keyword>
<dbReference type="GO" id="GO:0003677">
    <property type="term" value="F:DNA binding"/>
    <property type="evidence" value="ECO:0007669"/>
    <property type="project" value="UniProtKB-UniRule"/>
</dbReference>
<dbReference type="Pfam" id="PF02463">
    <property type="entry name" value="SMC_N"/>
    <property type="match status" value="1"/>
</dbReference>
<evidence type="ECO:0000313" key="8">
    <source>
        <dbReference type="EMBL" id="MBB4247056.1"/>
    </source>
</evidence>
<evidence type="ECO:0000256" key="4">
    <source>
        <dbReference type="ARBA" id="ARBA00023054"/>
    </source>
</evidence>
<dbReference type="SUPFAM" id="SSF75553">
    <property type="entry name" value="Smc hinge domain"/>
    <property type="match status" value="1"/>
</dbReference>
<evidence type="ECO:0000256" key="5">
    <source>
        <dbReference type="ARBA" id="ARBA00023125"/>
    </source>
</evidence>
<keyword evidence="4 6" id="KW-0175">Coiled coil</keyword>
<feature type="binding site" evidence="6">
    <location>
        <begin position="32"/>
        <end position="39"/>
    </location>
    <ligand>
        <name>ATP</name>
        <dbReference type="ChEBI" id="CHEBI:30616"/>
    </ligand>
</feature>
<dbReference type="AlphaFoldDB" id="A0A840G550"/>
<protein>
    <recommendedName>
        <fullName evidence="6">Chromosome partition protein Smc</fullName>
    </recommendedName>
</protein>
<evidence type="ECO:0000256" key="2">
    <source>
        <dbReference type="ARBA" id="ARBA00022741"/>
    </source>
</evidence>
<feature type="coiled-coil region" evidence="6">
    <location>
        <begin position="444"/>
        <end position="499"/>
    </location>
</feature>
<dbReference type="EMBL" id="JACIGE010000004">
    <property type="protein sequence ID" value="MBB4247056.1"/>
    <property type="molecule type" value="Genomic_DNA"/>
</dbReference>
<dbReference type="InterPro" id="IPR036277">
    <property type="entry name" value="SMC_hinge_sf"/>
</dbReference>
<dbReference type="Gene3D" id="3.40.50.300">
    <property type="entry name" value="P-loop containing nucleotide triphosphate hydrolases"/>
    <property type="match status" value="2"/>
</dbReference>
<dbReference type="GO" id="GO:0005694">
    <property type="term" value="C:chromosome"/>
    <property type="evidence" value="ECO:0007669"/>
    <property type="project" value="InterPro"/>
</dbReference>
<dbReference type="SMART" id="SM00968">
    <property type="entry name" value="SMC_hinge"/>
    <property type="match status" value="1"/>
</dbReference>
<evidence type="ECO:0000259" key="7">
    <source>
        <dbReference type="SMART" id="SM00968"/>
    </source>
</evidence>
<dbReference type="GO" id="GO:0005524">
    <property type="term" value="F:ATP binding"/>
    <property type="evidence" value="ECO:0007669"/>
    <property type="project" value="UniProtKB-UniRule"/>
</dbReference>
<feature type="coiled-coil region" evidence="6">
    <location>
        <begin position="958"/>
        <end position="1027"/>
    </location>
</feature>
<dbReference type="GO" id="GO:0005737">
    <property type="term" value="C:cytoplasm"/>
    <property type="evidence" value="ECO:0007669"/>
    <property type="project" value="UniProtKB-SubCell"/>
</dbReference>
<gene>
    <name evidence="6" type="primary">smc</name>
    <name evidence="8" type="ORF">GGD90_001422</name>
</gene>
<dbReference type="GO" id="GO:0006260">
    <property type="term" value="P:DNA replication"/>
    <property type="evidence" value="ECO:0007669"/>
    <property type="project" value="UniProtKB-UniRule"/>
</dbReference>
<dbReference type="InterPro" id="IPR003395">
    <property type="entry name" value="RecF/RecN/SMC_N"/>
</dbReference>
<feature type="domain" description="SMC hinge" evidence="7">
    <location>
        <begin position="518"/>
        <end position="634"/>
    </location>
</feature>
<evidence type="ECO:0000256" key="3">
    <source>
        <dbReference type="ARBA" id="ARBA00022840"/>
    </source>
</evidence>
<dbReference type="NCBIfam" id="TIGR02168">
    <property type="entry name" value="SMC_prok_B"/>
    <property type="match status" value="1"/>
</dbReference>
<dbReference type="PIRSF" id="PIRSF005719">
    <property type="entry name" value="SMC"/>
    <property type="match status" value="1"/>
</dbReference>
<dbReference type="GO" id="GO:0030261">
    <property type="term" value="P:chromosome condensation"/>
    <property type="evidence" value="ECO:0007669"/>
    <property type="project" value="InterPro"/>
</dbReference>
<organism evidence="8 9">
    <name type="scientific">Rhodocyclus tenuis</name>
    <name type="common">Rhodospirillum tenue</name>
    <dbReference type="NCBI Taxonomy" id="1066"/>
    <lineage>
        <taxon>Bacteria</taxon>
        <taxon>Pseudomonadati</taxon>
        <taxon>Pseudomonadota</taxon>
        <taxon>Betaproteobacteria</taxon>
        <taxon>Rhodocyclales</taxon>
        <taxon>Rhodocyclaceae</taxon>
        <taxon>Rhodocyclus</taxon>
    </lineage>
</organism>
<dbReference type="SUPFAM" id="SSF52540">
    <property type="entry name" value="P-loop containing nucleoside triphosphate hydrolases"/>
    <property type="match status" value="2"/>
</dbReference>
<feature type="coiled-coil region" evidence="6">
    <location>
        <begin position="286"/>
        <end position="376"/>
    </location>
</feature>
<feature type="coiled-coil region" evidence="6">
    <location>
        <begin position="668"/>
        <end position="814"/>
    </location>
</feature>
<evidence type="ECO:0000313" key="9">
    <source>
        <dbReference type="Proteomes" id="UP000587070"/>
    </source>
</evidence>
<dbReference type="GO" id="GO:0007059">
    <property type="term" value="P:chromosome segregation"/>
    <property type="evidence" value="ECO:0007669"/>
    <property type="project" value="UniProtKB-UniRule"/>
</dbReference>
<dbReference type="Proteomes" id="UP000587070">
    <property type="component" value="Unassembled WGS sequence"/>
</dbReference>
<keyword evidence="1 6" id="KW-0963">Cytoplasm</keyword>
<dbReference type="InterPro" id="IPR024704">
    <property type="entry name" value="SMC"/>
</dbReference>